<dbReference type="EMBL" id="MU806590">
    <property type="protein sequence ID" value="KAJ3834047.1"/>
    <property type="molecule type" value="Genomic_DNA"/>
</dbReference>
<comment type="caution">
    <text evidence="1">The sequence shown here is derived from an EMBL/GenBank/DDBJ whole genome shotgun (WGS) entry which is preliminary data.</text>
</comment>
<dbReference type="Proteomes" id="UP001163846">
    <property type="component" value="Unassembled WGS sequence"/>
</dbReference>
<name>A0AA38UD88_9AGAR</name>
<dbReference type="SUPFAM" id="SSF50494">
    <property type="entry name" value="Trypsin-like serine proteases"/>
    <property type="match status" value="2"/>
</dbReference>
<organism evidence="1 2">
    <name type="scientific">Lentinula raphanica</name>
    <dbReference type="NCBI Taxonomy" id="153919"/>
    <lineage>
        <taxon>Eukaryota</taxon>
        <taxon>Fungi</taxon>
        <taxon>Dikarya</taxon>
        <taxon>Basidiomycota</taxon>
        <taxon>Agaricomycotina</taxon>
        <taxon>Agaricomycetes</taxon>
        <taxon>Agaricomycetidae</taxon>
        <taxon>Agaricales</taxon>
        <taxon>Marasmiineae</taxon>
        <taxon>Omphalotaceae</taxon>
        <taxon>Lentinula</taxon>
    </lineage>
</organism>
<gene>
    <name evidence="1" type="ORF">F5878DRAFT_654104</name>
</gene>
<protein>
    <recommendedName>
        <fullName evidence="3">Peptidase S1 domain-containing protein</fullName>
    </recommendedName>
</protein>
<evidence type="ECO:0000313" key="2">
    <source>
        <dbReference type="Proteomes" id="UP001163846"/>
    </source>
</evidence>
<keyword evidence="2" id="KW-1185">Reference proteome</keyword>
<dbReference type="InterPro" id="IPR009003">
    <property type="entry name" value="Peptidase_S1_PA"/>
</dbReference>
<reference evidence="1" key="1">
    <citation type="submission" date="2022-08" db="EMBL/GenBank/DDBJ databases">
        <authorList>
            <consortium name="DOE Joint Genome Institute"/>
            <person name="Min B."/>
            <person name="Riley R."/>
            <person name="Sierra-Patev S."/>
            <person name="Naranjo-Ortiz M."/>
            <person name="Looney B."/>
            <person name="Konkel Z."/>
            <person name="Slot J.C."/>
            <person name="Sakamoto Y."/>
            <person name="Steenwyk J.L."/>
            <person name="Rokas A."/>
            <person name="Carro J."/>
            <person name="Camarero S."/>
            <person name="Ferreira P."/>
            <person name="Molpeceres G."/>
            <person name="Ruiz-Duenas F.J."/>
            <person name="Serrano A."/>
            <person name="Henrissat B."/>
            <person name="Drula E."/>
            <person name="Hughes K.W."/>
            <person name="Mata J.L."/>
            <person name="Ishikawa N.K."/>
            <person name="Vargas-Isla R."/>
            <person name="Ushijima S."/>
            <person name="Smith C.A."/>
            <person name="Ahrendt S."/>
            <person name="Andreopoulos W."/>
            <person name="He G."/>
            <person name="Labutti K."/>
            <person name="Lipzen A."/>
            <person name="Ng V."/>
            <person name="Sandor L."/>
            <person name="Barry K."/>
            <person name="Martinez A.T."/>
            <person name="Xiao Y."/>
            <person name="Gibbons J.G."/>
            <person name="Terashima K."/>
            <person name="Hibbett D.S."/>
            <person name="Grigoriev I.V."/>
        </authorList>
    </citation>
    <scope>NUCLEOTIDE SEQUENCE</scope>
    <source>
        <strain evidence="1">TFB9207</strain>
    </source>
</reference>
<accession>A0AA38UD88</accession>
<evidence type="ECO:0008006" key="3">
    <source>
        <dbReference type="Google" id="ProtNLM"/>
    </source>
</evidence>
<evidence type="ECO:0000313" key="1">
    <source>
        <dbReference type="EMBL" id="KAJ3834047.1"/>
    </source>
</evidence>
<dbReference type="AlphaFoldDB" id="A0AA38UD88"/>
<proteinExistence type="predicted"/>
<sequence>MLHTSLIAWVSDVERLSAFYPNAAYDFYGTPGNPLCVYKSGNPWPLRRGPESQRIIREARPVRWTSIDPVSFADKGKEPFCPLLLWIGVEPASLSYEDAKNAADAIERLLSVNGFPSIQIAFRESIVTRSVSGPRMLNLDPLDPLAEVRKPFTPTLGLPISLQETPHLEGTGALYLRESRQSHRIFLLTCAHVVSPPPINTNKKNPACKNVIALGQTGYNNAIESMMGEIAYQKRSIRLCENILRNQDKSKEDQYLKRMEGAKKKIEMVNDFHSGITKCWTHTTQRIIGQVAYVEPIGVQAKPCGYTRDWALIELDSAKFDWSAFKGNQVYFDKKYSPMDYGRILSPHPKDWFVSPEDCLLQVSGIVSANEIHNPNHLDRHENKCHFVVKNGLGTGTTFGRAAGMESFTRTYNESGSQETSIEIAVLPYSSSEGPFSASGDSGSIVLTRDGRILGMMTGGAGIADPATVTYLTPFWFILEEIKKVFPDCQLYDSIVDTPGLGG</sequence>